<name>A0A2P2NWY7_RHIMU</name>
<reference evidence="1" key="1">
    <citation type="submission" date="2018-02" db="EMBL/GenBank/DDBJ databases">
        <title>Rhizophora mucronata_Transcriptome.</title>
        <authorList>
            <person name="Meera S.P."/>
            <person name="Sreeshan A."/>
            <person name="Augustine A."/>
        </authorList>
    </citation>
    <scope>NUCLEOTIDE SEQUENCE</scope>
    <source>
        <tissue evidence="1">Leaf</tissue>
    </source>
</reference>
<proteinExistence type="predicted"/>
<dbReference type="EMBL" id="GGEC01066552">
    <property type="protein sequence ID" value="MBX47036.1"/>
    <property type="molecule type" value="Transcribed_RNA"/>
</dbReference>
<evidence type="ECO:0000313" key="1">
    <source>
        <dbReference type="EMBL" id="MBX47036.1"/>
    </source>
</evidence>
<dbReference type="AlphaFoldDB" id="A0A2P2NWY7"/>
<accession>A0A2P2NWY7</accession>
<sequence length="26" mass="3041">MCHLTCFHFSDFMFLAHVLACVNCHI</sequence>
<organism evidence="1">
    <name type="scientific">Rhizophora mucronata</name>
    <name type="common">Asiatic mangrove</name>
    <dbReference type="NCBI Taxonomy" id="61149"/>
    <lineage>
        <taxon>Eukaryota</taxon>
        <taxon>Viridiplantae</taxon>
        <taxon>Streptophyta</taxon>
        <taxon>Embryophyta</taxon>
        <taxon>Tracheophyta</taxon>
        <taxon>Spermatophyta</taxon>
        <taxon>Magnoliopsida</taxon>
        <taxon>eudicotyledons</taxon>
        <taxon>Gunneridae</taxon>
        <taxon>Pentapetalae</taxon>
        <taxon>rosids</taxon>
        <taxon>fabids</taxon>
        <taxon>Malpighiales</taxon>
        <taxon>Rhizophoraceae</taxon>
        <taxon>Rhizophora</taxon>
    </lineage>
</organism>
<protein>
    <submittedName>
        <fullName evidence="1">Uncharacterized protein</fullName>
    </submittedName>
</protein>